<comment type="caution">
    <text evidence="2">The sequence shown here is derived from an EMBL/GenBank/DDBJ whole genome shotgun (WGS) entry which is preliminary data.</text>
</comment>
<reference evidence="2 3" key="1">
    <citation type="submission" date="2021-09" db="EMBL/GenBank/DDBJ databases">
        <title>Genomic insights and catalytic innovation underlie evolution of tropane alkaloids biosynthesis.</title>
        <authorList>
            <person name="Wang Y.-J."/>
            <person name="Tian T."/>
            <person name="Huang J.-P."/>
            <person name="Huang S.-X."/>
        </authorList>
    </citation>
    <scope>NUCLEOTIDE SEQUENCE [LARGE SCALE GENOMIC DNA]</scope>
    <source>
        <strain evidence="2">KIB-2018</strain>
        <tissue evidence="2">Leaf</tissue>
    </source>
</reference>
<evidence type="ECO:0008006" key="4">
    <source>
        <dbReference type="Google" id="ProtNLM"/>
    </source>
</evidence>
<organism evidence="2 3">
    <name type="scientific">Erythroxylum novogranatense</name>
    <dbReference type="NCBI Taxonomy" id="1862640"/>
    <lineage>
        <taxon>Eukaryota</taxon>
        <taxon>Viridiplantae</taxon>
        <taxon>Streptophyta</taxon>
        <taxon>Embryophyta</taxon>
        <taxon>Tracheophyta</taxon>
        <taxon>Spermatophyta</taxon>
        <taxon>Magnoliopsida</taxon>
        <taxon>eudicotyledons</taxon>
        <taxon>Gunneridae</taxon>
        <taxon>Pentapetalae</taxon>
        <taxon>rosids</taxon>
        <taxon>fabids</taxon>
        <taxon>Malpighiales</taxon>
        <taxon>Erythroxylaceae</taxon>
        <taxon>Erythroxylum</taxon>
    </lineage>
</organism>
<feature type="region of interest" description="Disordered" evidence="1">
    <location>
        <begin position="1"/>
        <end position="21"/>
    </location>
</feature>
<evidence type="ECO:0000256" key="1">
    <source>
        <dbReference type="SAM" id="MobiDB-lite"/>
    </source>
</evidence>
<accession>A0AAV8S9S5</accession>
<dbReference type="AlphaFoldDB" id="A0AAV8S9S5"/>
<dbReference type="FunFam" id="3.80.10.10:FF:002340">
    <property type="entry name" value="Uncharacterized protein"/>
    <property type="match status" value="1"/>
</dbReference>
<dbReference type="Gene3D" id="3.80.10.10">
    <property type="entry name" value="Ribonuclease Inhibitor"/>
    <property type="match status" value="2"/>
</dbReference>
<gene>
    <name evidence="2" type="ORF">K2173_013384</name>
</gene>
<dbReference type="InterPro" id="IPR006553">
    <property type="entry name" value="Leu-rich_rpt_Cys-con_subtyp"/>
</dbReference>
<dbReference type="InterPro" id="IPR032675">
    <property type="entry name" value="LRR_dom_sf"/>
</dbReference>
<keyword evidence="3" id="KW-1185">Reference proteome</keyword>
<dbReference type="GO" id="GO:0031146">
    <property type="term" value="P:SCF-dependent proteasomal ubiquitin-dependent protein catabolic process"/>
    <property type="evidence" value="ECO:0007669"/>
    <property type="project" value="TreeGrafter"/>
</dbReference>
<dbReference type="SUPFAM" id="SSF81383">
    <property type="entry name" value="F-box domain"/>
    <property type="match status" value="1"/>
</dbReference>
<feature type="compositionally biased region" description="Low complexity" evidence="1">
    <location>
        <begin position="1"/>
        <end position="11"/>
    </location>
</feature>
<proteinExistence type="predicted"/>
<dbReference type="GO" id="GO:0019005">
    <property type="term" value="C:SCF ubiquitin ligase complex"/>
    <property type="evidence" value="ECO:0007669"/>
    <property type="project" value="TreeGrafter"/>
</dbReference>
<dbReference type="PANTHER" id="PTHR13318:SF74">
    <property type="entry name" value="OS02G0658500 PROTEIN"/>
    <property type="match status" value="1"/>
</dbReference>
<name>A0AAV8S9S5_9ROSI</name>
<dbReference type="SUPFAM" id="SSF52047">
    <property type="entry name" value="RNI-like"/>
    <property type="match status" value="1"/>
</dbReference>
<dbReference type="PANTHER" id="PTHR13318">
    <property type="entry name" value="PARTNER OF PAIRED, ISOFORM B-RELATED"/>
    <property type="match status" value="1"/>
</dbReference>
<sequence length="448" mass="49786">MRHRSSSTAPSTSPPHHPHHYSMDLQAPDFTSLLSDELLLQVFSKLPTSQCLTNSLVCKRWLLLHGRLVRDLRLVDWSFLNSGRIFHRFPNLADLDIVRACIRKSRNSGIVVSHKSLCVSVDAEFSDSLFVGGNDVLSPDLVDYGLEMIAENYPSIRRIAAIGASENGLVTIASKCETIQEMELHCCGDMSLKGISTCKNLQVLKLVGCVNGFYRSMVSDIGLTILAQRCRRLVKLELCGCEGSYDGVKAIGQCCEMLEELTLNDHRMDSGWLSALSFCGNLKTLRLRSCKSIDSNPGLEEHLGCCFALEELYLEQCQMREKQGVKALFGVCASVRELVFQDCWGLEDDVFDLASVCRRVKLLSLEGCSLLTTAGFEAVIDKWKELERLKVISCNKIKDAEVTPALASLFSDLKELKWRPDTRSLLLSSLEGTGVGNKGARFFRGLKS</sequence>
<dbReference type="InterPro" id="IPR036047">
    <property type="entry name" value="F-box-like_dom_sf"/>
</dbReference>
<evidence type="ECO:0000313" key="2">
    <source>
        <dbReference type="EMBL" id="KAJ8748947.1"/>
    </source>
</evidence>
<evidence type="ECO:0000313" key="3">
    <source>
        <dbReference type="Proteomes" id="UP001159364"/>
    </source>
</evidence>
<protein>
    <recommendedName>
        <fullName evidence="4">F-box domain-containing protein</fullName>
    </recommendedName>
</protein>
<dbReference type="SMART" id="SM00367">
    <property type="entry name" value="LRR_CC"/>
    <property type="match status" value="5"/>
</dbReference>
<dbReference type="EMBL" id="JAIWQS010000012">
    <property type="protein sequence ID" value="KAJ8748947.1"/>
    <property type="molecule type" value="Genomic_DNA"/>
</dbReference>
<dbReference type="Proteomes" id="UP001159364">
    <property type="component" value="Linkage Group LG12"/>
</dbReference>